<dbReference type="GO" id="GO:0005737">
    <property type="term" value="C:cytoplasm"/>
    <property type="evidence" value="ECO:0007669"/>
    <property type="project" value="UniProtKB-SubCell"/>
</dbReference>
<keyword evidence="2" id="KW-0545">Nucleotide biosynthesis</keyword>
<evidence type="ECO:0000256" key="1">
    <source>
        <dbReference type="ARBA" id="ARBA00022679"/>
    </source>
</evidence>
<dbReference type="InterPro" id="IPR027417">
    <property type="entry name" value="P-loop_NTPase"/>
</dbReference>
<dbReference type="PANTHER" id="PTHR23359">
    <property type="entry name" value="NUCLEOTIDE KINASE"/>
    <property type="match status" value="1"/>
</dbReference>
<dbReference type="GO" id="GO:0005524">
    <property type="term" value="F:ATP binding"/>
    <property type="evidence" value="ECO:0007669"/>
    <property type="project" value="UniProtKB-KW"/>
</dbReference>
<dbReference type="Proteomes" id="UP000033945">
    <property type="component" value="Unassembled WGS sequence"/>
</dbReference>
<keyword evidence="6" id="KW-0067">ATP-binding</keyword>
<dbReference type="InterPro" id="IPR000850">
    <property type="entry name" value="Adenylat/UMP-CMP_kin"/>
</dbReference>
<sequence length="202" mass="23050">MFMINQPYNFTFIGRSGCGKGAQSELLKKLLEGKNGPGSALYIYTGARLRELAGHSEFFTARLLNEKSLKSGELTPNSLAIWAYTTEFIHGVTENNHIIVDGSPRAALEAQTLDEMFDFYGRENVFHVWLNVSEAWANARMKERGRFDDSPESIKHRFAYYEREVVPTIEFYKKDKKHKLIEINGEQTIEKVHEDIVKAAGL</sequence>
<comment type="similarity">
    <text evidence="5">Belongs to the adenylate kinase family.</text>
</comment>
<proteinExistence type="inferred from homology"/>
<gene>
    <name evidence="7" type="ORF">UW55_C0002G0030</name>
</gene>
<comment type="subunit">
    <text evidence="6">Monomer.</text>
</comment>
<dbReference type="EMBL" id="LCIT01000002">
    <property type="protein sequence ID" value="KKT63565.1"/>
    <property type="molecule type" value="Genomic_DNA"/>
</dbReference>
<evidence type="ECO:0000256" key="5">
    <source>
        <dbReference type="RuleBase" id="RU003330"/>
    </source>
</evidence>
<accession>A0A0G1IWV3</accession>
<evidence type="ECO:0000256" key="6">
    <source>
        <dbReference type="RuleBase" id="RU003331"/>
    </source>
</evidence>
<dbReference type="AlphaFoldDB" id="A0A0G1IWV3"/>
<protein>
    <recommendedName>
        <fullName evidence="6">Adenylate kinase</fullName>
        <ecNumber evidence="6">2.7.4.3</ecNumber>
    </recommendedName>
</protein>
<keyword evidence="3 6" id="KW-0547">Nucleotide-binding</keyword>
<comment type="caution">
    <text evidence="7">The sequence shown here is derived from an EMBL/GenBank/DDBJ whole genome shotgun (WGS) entry which is preliminary data.</text>
</comment>
<reference evidence="7 8" key="1">
    <citation type="journal article" date="2015" name="Nature">
        <title>rRNA introns, odd ribosomes, and small enigmatic genomes across a large radiation of phyla.</title>
        <authorList>
            <person name="Brown C.T."/>
            <person name="Hug L.A."/>
            <person name="Thomas B.C."/>
            <person name="Sharon I."/>
            <person name="Castelle C.J."/>
            <person name="Singh A."/>
            <person name="Wilkins M.J."/>
            <person name="Williams K.H."/>
            <person name="Banfield J.F."/>
        </authorList>
    </citation>
    <scope>NUCLEOTIDE SEQUENCE [LARGE SCALE GENOMIC DNA]</scope>
</reference>
<evidence type="ECO:0000313" key="7">
    <source>
        <dbReference type="EMBL" id="KKT63565.1"/>
    </source>
</evidence>
<evidence type="ECO:0000256" key="4">
    <source>
        <dbReference type="ARBA" id="ARBA00022777"/>
    </source>
</evidence>
<dbReference type="PRINTS" id="PR00094">
    <property type="entry name" value="ADENYLTKNASE"/>
</dbReference>
<comment type="subcellular location">
    <subcellularLocation>
        <location evidence="6">Cytoplasm</location>
    </subcellularLocation>
</comment>
<dbReference type="Gene3D" id="3.40.50.300">
    <property type="entry name" value="P-loop containing nucleotide triphosphate hydrolases"/>
    <property type="match status" value="1"/>
</dbReference>
<dbReference type="SUPFAM" id="SSF52540">
    <property type="entry name" value="P-loop containing nucleoside triphosphate hydrolases"/>
    <property type="match status" value="1"/>
</dbReference>
<dbReference type="EC" id="2.7.4.3" evidence="6"/>
<dbReference type="Pfam" id="PF00406">
    <property type="entry name" value="ADK"/>
    <property type="match status" value="1"/>
</dbReference>
<evidence type="ECO:0000256" key="2">
    <source>
        <dbReference type="ARBA" id="ARBA00022727"/>
    </source>
</evidence>
<comment type="catalytic activity">
    <reaction evidence="6">
        <text>AMP + ATP = 2 ADP</text>
        <dbReference type="Rhea" id="RHEA:12973"/>
        <dbReference type="ChEBI" id="CHEBI:30616"/>
        <dbReference type="ChEBI" id="CHEBI:456215"/>
        <dbReference type="ChEBI" id="CHEBI:456216"/>
        <dbReference type="EC" id="2.7.4.3"/>
    </reaction>
</comment>
<keyword evidence="1 5" id="KW-0808">Transferase</keyword>
<dbReference type="GO" id="GO:0004017">
    <property type="term" value="F:AMP kinase activity"/>
    <property type="evidence" value="ECO:0007669"/>
    <property type="project" value="UniProtKB-EC"/>
</dbReference>
<organism evidence="7 8">
    <name type="scientific">Candidatus Giovannonibacteria bacterium GW2011_GWA2_44_26</name>
    <dbReference type="NCBI Taxonomy" id="1618648"/>
    <lineage>
        <taxon>Bacteria</taxon>
        <taxon>Candidatus Giovannoniibacteriota</taxon>
    </lineage>
</organism>
<name>A0A0G1IWV3_9BACT</name>
<evidence type="ECO:0000256" key="3">
    <source>
        <dbReference type="ARBA" id="ARBA00022741"/>
    </source>
</evidence>
<evidence type="ECO:0000313" key="8">
    <source>
        <dbReference type="Proteomes" id="UP000033945"/>
    </source>
</evidence>
<keyword evidence="4 5" id="KW-0418">Kinase</keyword>